<protein>
    <submittedName>
        <fullName evidence="1">Uncharacterized protein</fullName>
    </submittedName>
</protein>
<proteinExistence type="predicted"/>
<dbReference type="AlphaFoldDB" id="A0A1W0ACA1"/>
<dbReference type="EMBL" id="JNBS01000032">
    <property type="protein sequence ID" value="OQS07912.1"/>
    <property type="molecule type" value="Genomic_DNA"/>
</dbReference>
<organism evidence="1 2">
    <name type="scientific">Thraustotheca clavata</name>
    <dbReference type="NCBI Taxonomy" id="74557"/>
    <lineage>
        <taxon>Eukaryota</taxon>
        <taxon>Sar</taxon>
        <taxon>Stramenopiles</taxon>
        <taxon>Oomycota</taxon>
        <taxon>Saprolegniomycetes</taxon>
        <taxon>Saprolegniales</taxon>
        <taxon>Achlyaceae</taxon>
        <taxon>Thraustotheca</taxon>
    </lineage>
</organism>
<evidence type="ECO:0000313" key="1">
    <source>
        <dbReference type="EMBL" id="OQS07912.1"/>
    </source>
</evidence>
<evidence type="ECO:0000313" key="2">
    <source>
        <dbReference type="Proteomes" id="UP000243217"/>
    </source>
</evidence>
<reference evidence="1 2" key="1">
    <citation type="journal article" date="2014" name="Genome Biol. Evol.">
        <title>The secreted proteins of Achlya hypogyna and Thraustotheca clavata identify the ancestral oomycete secretome and reveal gene acquisitions by horizontal gene transfer.</title>
        <authorList>
            <person name="Misner I."/>
            <person name="Blouin N."/>
            <person name="Leonard G."/>
            <person name="Richards T.A."/>
            <person name="Lane C.E."/>
        </authorList>
    </citation>
    <scope>NUCLEOTIDE SEQUENCE [LARGE SCALE GENOMIC DNA]</scope>
    <source>
        <strain evidence="1 2">ATCC 34112</strain>
    </source>
</reference>
<dbReference type="OrthoDB" id="70207at2759"/>
<dbReference type="InterPro" id="IPR011990">
    <property type="entry name" value="TPR-like_helical_dom_sf"/>
</dbReference>
<comment type="caution">
    <text evidence="1">The sequence shown here is derived from an EMBL/GenBank/DDBJ whole genome shotgun (WGS) entry which is preliminary data.</text>
</comment>
<gene>
    <name evidence="1" type="ORF">THRCLA_00092</name>
</gene>
<name>A0A1W0ACA1_9STRA</name>
<dbReference type="Gene3D" id="1.25.40.10">
    <property type="entry name" value="Tetratricopeptide repeat domain"/>
    <property type="match status" value="1"/>
</dbReference>
<dbReference type="Proteomes" id="UP000243217">
    <property type="component" value="Unassembled WGS sequence"/>
</dbReference>
<keyword evidence="2" id="KW-1185">Reference proteome</keyword>
<sequence length="612" mass="68777">MAGASSMALSMPKRISTRSFSTKLSLLKLTNSSNRQKVWHQALQVWPLEKWKNVLKKDLKVLEHQHVFAEILQDNGPMNHYYLLKAHPSVASHVLELIVDATREYPYVHPKHREMDLIKVLRQIALATSQENMLQAVQTTLNSIANSPDVVPLYKSVVAASEDNQICLKSFVSTLLQQKHYGSVIELLKVCKNTTTEAPIAELTKLFHQLAKFPSNQQVQSAIALAFDWNLPSNSLLYSNMLSACIKANELSLALDAFHRNSNVQWTEPSVYALIIALSKHQEYKAAIAQVYRAASVPLTSRLLKYVLLAAQQMDSPSFLNQVLSDTNNNGFLTELLLTCSTSAITSVQYEQLAATLHLYSLQLAKNHAEMIHALGHLHNSVNSKLGLRISNLVIAQQVRHDPSFSIAIYKALFQGAKFTMYVRGSFHALLLGLASHGHFHQVVELLDYALVNAIKPHSDDMAAVLSAVRKHPQADQFASVILTKYLEILTRMRIPTTLRVYQHMIQLGMAVNRPDHVFQVYDVMQNKRIKPTEPITIELLRAVQPRTLYGDFTKFKHVYNEAISVGISSTRFFGLVLKVACYEHDSAFLGRVLKDIAFNARAFPPPRMPTS</sequence>
<accession>A0A1W0ACA1</accession>